<dbReference type="InterPro" id="IPR016181">
    <property type="entry name" value="Acyl_CoA_acyltransferase"/>
</dbReference>
<feature type="region of interest" description="Disordered" evidence="2">
    <location>
        <begin position="72"/>
        <end position="93"/>
    </location>
</feature>
<comment type="similarity">
    <text evidence="1">Belongs to the acetyltransferase family. GNA1 subfamily.</text>
</comment>
<dbReference type="SUPFAM" id="SSF55729">
    <property type="entry name" value="Acyl-CoA N-acyltransferases (Nat)"/>
    <property type="match status" value="1"/>
</dbReference>
<keyword evidence="1 4" id="KW-0012">Acyltransferase</keyword>
<reference evidence="4 5" key="1">
    <citation type="journal article" date="2016" name="Mol. Biol. Evol.">
        <title>Comparative Genomics of Early-Diverging Mushroom-Forming Fungi Provides Insights into the Origins of Lignocellulose Decay Capabilities.</title>
        <authorList>
            <person name="Nagy L.G."/>
            <person name="Riley R."/>
            <person name="Tritt A."/>
            <person name="Adam C."/>
            <person name="Daum C."/>
            <person name="Floudas D."/>
            <person name="Sun H."/>
            <person name="Yadav J.S."/>
            <person name="Pangilinan J."/>
            <person name="Larsson K.H."/>
            <person name="Matsuura K."/>
            <person name="Barry K."/>
            <person name="Labutti K."/>
            <person name="Kuo R."/>
            <person name="Ohm R.A."/>
            <person name="Bhattacharya S.S."/>
            <person name="Shirouzu T."/>
            <person name="Yoshinaga Y."/>
            <person name="Martin F.M."/>
            <person name="Grigoriev I.V."/>
            <person name="Hibbett D.S."/>
        </authorList>
    </citation>
    <scope>NUCLEOTIDE SEQUENCE [LARGE SCALE GENOMIC DNA]</scope>
    <source>
        <strain evidence="4 5">HHB10207 ss-3</strain>
    </source>
</reference>
<feature type="compositionally biased region" description="Low complexity" evidence="2">
    <location>
        <begin position="75"/>
        <end position="93"/>
    </location>
</feature>
<comment type="pathway">
    <text evidence="1">Nucleotide-sugar biosynthesis; UDP-N-acetyl-alpha-D-glucosamine biosynthesis; N-acetyl-alpha-D-glucosamine 1-phosphate from alpha-D-glucosamine 6-phosphate (route I): step 1/2.</text>
</comment>
<dbReference type="PANTHER" id="PTHR13355:SF11">
    <property type="entry name" value="GLUCOSAMINE 6-PHOSPHATE N-ACETYLTRANSFERASE"/>
    <property type="match status" value="1"/>
</dbReference>
<dbReference type="EMBL" id="KV428302">
    <property type="protein sequence ID" value="KZT32707.1"/>
    <property type="molecule type" value="Genomic_DNA"/>
</dbReference>
<dbReference type="UniPathway" id="UPA00113">
    <property type="reaction ID" value="UER00529"/>
</dbReference>
<proteinExistence type="inferred from homology"/>
<dbReference type="PROSITE" id="PS51186">
    <property type="entry name" value="GNAT"/>
    <property type="match status" value="1"/>
</dbReference>
<feature type="domain" description="N-acetyltransferase" evidence="3">
    <location>
        <begin position="46"/>
        <end position="205"/>
    </location>
</feature>
<sequence length="205" mass="22361">MPLTPNSSLELLFPPSLIPSSIQAKLGSDLHIRPLASTDYKRGHLEVLRVLTQAPDVSADSYTSTFKHLASINAPPSSSSSPSSPTSSRSSTPPFHPATYYTIVILTLSDEIIAVGSLFIERKFLRSLGLVGHIEDIAVSEKVQGRKLGLRIIEALTGISESVGCYKTILNCSDKNIPFYEKCGYEKKENEMAKYAPERPAPARL</sequence>
<dbReference type="InterPro" id="IPR039143">
    <property type="entry name" value="GNPNAT1-like"/>
</dbReference>
<dbReference type="STRING" id="1314776.A0A165XZ74"/>
<dbReference type="AlphaFoldDB" id="A0A165XZ74"/>
<keyword evidence="1 4" id="KW-0808">Transferase</keyword>
<keyword evidence="5" id="KW-1185">Reference proteome</keyword>
<dbReference type="Gene3D" id="3.40.630.30">
    <property type="match status" value="1"/>
</dbReference>
<name>A0A165XZ74_9AGAM</name>
<comment type="catalytic activity">
    <reaction evidence="1">
        <text>D-glucosamine 6-phosphate + acetyl-CoA = N-acetyl-D-glucosamine 6-phosphate + CoA + H(+)</text>
        <dbReference type="Rhea" id="RHEA:10292"/>
        <dbReference type="ChEBI" id="CHEBI:15378"/>
        <dbReference type="ChEBI" id="CHEBI:57287"/>
        <dbReference type="ChEBI" id="CHEBI:57288"/>
        <dbReference type="ChEBI" id="CHEBI:57513"/>
        <dbReference type="ChEBI" id="CHEBI:58725"/>
        <dbReference type="EC" id="2.3.1.4"/>
    </reaction>
</comment>
<evidence type="ECO:0000256" key="2">
    <source>
        <dbReference type="SAM" id="MobiDB-lite"/>
    </source>
</evidence>
<gene>
    <name evidence="4" type="ORF">SISSUDRAFT_1055192</name>
</gene>
<dbReference type="InterPro" id="IPR000182">
    <property type="entry name" value="GNAT_dom"/>
</dbReference>
<dbReference type="Pfam" id="PF00583">
    <property type="entry name" value="Acetyltransf_1"/>
    <property type="match status" value="1"/>
</dbReference>
<evidence type="ECO:0000259" key="3">
    <source>
        <dbReference type="PROSITE" id="PS51186"/>
    </source>
</evidence>
<dbReference type="GO" id="GO:0004343">
    <property type="term" value="F:glucosamine 6-phosphate N-acetyltransferase activity"/>
    <property type="evidence" value="ECO:0007669"/>
    <property type="project" value="UniProtKB-UniRule"/>
</dbReference>
<evidence type="ECO:0000313" key="4">
    <source>
        <dbReference type="EMBL" id="KZT32707.1"/>
    </source>
</evidence>
<protein>
    <recommendedName>
        <fullName evidence="1">Glucosamine 6-phosphate N-acetyltransferase</fullName>
        <ecNumber evidence="1">2.3.1.4</ecNumber>
    </recommendedName>
</protein>
<dbReference type="PANTHER" id="PTHR13355">
    <property type="entry name" value="GLUCOSAMINE 6-PHOSPHATE N-ACETYLTRANSFERASE"/>
    <property type="match status" value="1"/>
</dbReference>
<dbReference type="GO" id="GO:0006048">
    <property type="term" value="P:UDP-N-acetylglucosamine biosynthetic process"/>
    <property type="evidence" value="ECO:0007669"/>
    <property type="project" value="UniProtKB-UniRule"/>
</dbReference>
<dbReference type="CDD" id="cd04301">
    <property type="entry name" value="NAT_SF"/>
    <property type="match status" value="1"/>
</dbReference>
<dbReference type="OrthoDB" id="10039976at2759"/>
<organism evidence="4 5">
    <name type="scientific">Sistotremastrum suecicum HHB10207 ss-3</name>
    <dbReference type="NCBI Taxonomy" id="1314776"/>
    <lineage>
        <taxon>Eukaryota</taxon>
        <taxon>Fungi</taxon>
        <taxon>Dikarya</taxon>
        <taxon>Basidiomycota</taxon>
        <taxon>Agaricomycotina</taxon>
        <taxon>Agaricomycetes</taxon>
        <taxon>Sistotremastrales</taxon>
        <taxon>Sistotremastraceae</taxon>
        <taxon>Sistotremastrum</taxon>
    </lineage>
</organism>
<evidence type="ECO:0000256" key="1">
    <source>
        <dbReference type="RuleBase" id="RU365086"/>
    </source>
</evidence>
<dbReference type="EC" id="2.3.1.4" evidence="1"/>
<dbReference type="Proteomes" id="UP000076798">
    <property type="component" value="Unassembled WGS sequence"/>
</dbReference>
<evidence type="ECO:0000313" key="5">
    <source>
        <dbReference type="Proteomes" id="UP000076798"/>
    </source>
</evidence>
<accession>A0A165XZ74</accession>